<name>A0A0B6ZSJ1_9EUPU</name>
<dbReference type="AlphaFoldDB" id="A0A0B6ZSJ1"/>
<dbReference type="EMBL" id="HACG01023855">
    <property type="protein sequence ID" value="CEK70720.1"/>
    <property type="molecule type" value="Transcribed_RNA"/>
</dbReference>
<proteinExistence type="predicted"/>
<reference evidence="1" key="1">
    <citation type="submission" date="2014-12" db="EMBL/GenBank/DDBJ databases">
        <title>Insight into the proteome of Arion vulgaris.</title>
        <authorList>
            <person name="Aradska J."/>
            <person name="Bulat T."/>
            <person name="Smidak R."/>
            <person name="Sarate P."/>
            <person name="Gangsoo J."/>
            <person name="Sialana F."/>
            <person name="Bilban M."/>
            <person name="Lubec G."/>
        </authorList>
    </citation>
    <scope>NUCLEOTIDE SEQUENCE</scope>
    <source>
        <tissue evidence="1">Skin</tissue>
    </source>
</reference>
<organism evidence="1">
    <name type="scientific">Arion vulgaris</name>
    <dbReference type="NCBI Taxonomy" id="1028688"/>
    <lineage>
        <taxon>Eukaryota</taxon>
        <taxon>Metazoa</taxon>
        <taxon>Spiralia</taxon>
        <taxon>Lophotrochozoa</taxon>
        <taxon>Mollusca</taxon>
        <taxon>Gastropoda</taxon>
        <taxon>Heterobranchia</taxon>
        <taxon>Euthyneura</taxon>
        <taxon>Panpulmonata</taxon>
        <taxon>Eupulmonata</taxon>
        <taxon>Stylommatophora</taxon>
        <taxon>Helicina</taxon>
        <taxon>Arionoidea</taxon>
        <taxon>Arionidae</taxon>
        <taxon>Arion</taxon>
    </lineage>
</organism>
<evidence type="ECO:0000313" key="1">
    <source>
        <dbReference type="EMBL" id="CEK70720.1"/>
    </source>
</evidence>
<gene>
    <name evidence="1" type="primary">ORF75368</name>
</gene>
<sequence length="82" mass="9396">MYLPSSGLTKEIIFHWTAYHFCPSAIYPFVGHYVHILAVRIMSRTEAQMISPAYCTIICWVLSMLHHKGKHQLLGALIPKLN</sequence>
<protein>
    <submittedName>
        <fullName evidence="1">Uncharacterized protein</fullName>
    </submittedName>
</protein>
<accession>A0A0B6ZSJ1</accession>